<dbReference type="AlphaFoldDB" id="A0A1H0BJF9"/>
<reference evidence="2" key="1">
    <citation type="submission" date="2016-10" db="EMBL/GenBank/DDBJ databases">
        <authorList>
            <person name="Varghese N."/>
            <person name="Submissions S."/>
        </authorList>
    </citation>
    <scope>NUCLEOTIDE SEQUENCE [LARGE SCALE GENOMIC DNA]</scope>
    <source>
        <strain evidence="2">DSM 45419</strain>
    </source>
</reference>
<protein>
    <submittedName>
        <fullName evidence="1">Uncharacterized protein</fullName>
    </submittedName>
</protein>
<proteinExistence type="predicted"/>
<organism evidence="1 2">
    <name type="scientific">Geodermatophilus siccatus</name>
    <dbReference type="NCBI Taxonomy" id="1137991"/>
    <lineage>
        <taxon>Bacteria</taxon>
        <taxon>Bacillati</taxon>
        <taxon>Actinomycetota</taxon>
        <taxon>Actinomycetes</taxon>
        <taxon>Geodermatophilales</taxon>
        <taxon>Geodermatophilaceae</taxon>
        <taxon>Geodermatophilus</taxon>
    </lineage>
</organism>
<dbReference type="EMBL" id="FNHE01000022">
    <property type="protein sequence ID" value="SDN45767.1"/>
    <property type="molecule type" value="Genomic_DNA"/>
</dbReference>
<name>A0A1H0BJF9_9ACTN</name>
<evidence type="ECO:0000313" key="2">
    <source>
        <dbReference type="Proteomes" id="UP000198680"/>
    </source>
</evidence>
<dbReference type="Proteomes" id="UP000198680">
    <property type="component" value="Unassembled WGS sequence"/>
</dbReference>
<evidence type="ECO:0000313" key="1">
    <source>
        <dbReference type="EMBL" id="SDN45767.1"/>
    </source>
</evidence>
<keyword evidence="2" id="KW-1185">Reference proteome</keyword>
<dbReference type="RefSeq" id="WP_091224386.1">
    <property type="nucleotide sequence ID" value="NZ_FNHE01000022.1"/>
</dbReference>
<accession>A0A1H0BJF9</accession>
<gene>
    <name evidence="1" type="ORF">SAMN05660642_04881</name>
</gene>
<sequence>MAGAVLVVGAAGFALGRSTASGNESPIEAAEAAGASQVRLEAAYDSCDRRDSGGTLTLADGGASIVVDTGSEYGSTAAMDCVLAELGTKQSIIAQMGRTTAMMGVQDAEDDGLAYSWSYHPDNGVNMVIEYAEG</sequence>